<dbReference type="InterPro" id="IPR009009">
    <property type="entry name" value="RlpA-like_DPBB"/>
</dbReference>
<dbReference type="InterPro" id="IPR036908">
    <property type="entry name" value="RlpA-like_sf"/>
</dbReference>
<accession>A0A2M7XEH4</accession>
<feature type="domain" description="RlpA-like protein double-psi beta-barrel" evidence="2">
    <location>
        <begin position="194"/>
        <end position="261"/>
    </location>
</feature>
<dbReference type="Pfam" id="PF03330">
    <property type="entry name" value="DPBB_1"/>
    <property type="match status" value="1"/>
</dbReference>
<proteinExistence type="predicted"/>
<dbReference type="PANTHER" id="PTHR34183:SF8">
    <property type="entry name" value="ENDOLYTIC PEPTIDOGLYCAN TRANSGLYCOSYLASE RLPA-RELATED"/>
    <property type="match status" value="1"/>
</dbReference>
<evidence type="ECO:0000259" key="2">
    <source>
        <dbReference type="Pfam" id="PF03330"/>
    </source>
</evidence>
<name>A0A2M7XEH4_9BACT</name>
<dbReference type="Gene3D" id="2.40.40.10">
    <property type="entry name" value="RlpA-like domain"/>
    <property type="match status" value="1"/>
</dbReference>
<dbReference type="Proteomes" id="UP000229385">
    <property type="component" value="Unassembled WGS sequence"/>
</dbReference>
<dbReference type="PANTHER" id="PTHR34183">
    <property type="entry name" value="ENDOLYTIC PEPTIDOGLYCAN TRANSGLYCOSYLASE RLPA"/>
    <property type="match status" value="1"/>
</dbReference>
<keyword evidence="1" id="KW-0732">Signal</keyword>
<dbReference type="SUPFAM" id="SSF50685">
    <property type="entry name" value="Barwin-like endoglucanases"/>
    <property type="match status" value="1"/>
</dbReference>
<feature type="signal peptide" evidence="1">
    <location>
        <begin position="1"/>
        <end position="22"/>
    </location>
</feature>
<protein>
    <recommendedName>
        <fullName evidence="2">RlpA-like protein double-psi beta-barrel domain-containing protein</fullName>
    </recommendedName>
</protein>
<feature type="chain" id="PRO_5014676369" description="RlpA-like protein double-psi beta-barrel domain-containing protein" evidence="1">
    <location>
        <begin position="23"/>
        <end position="266"/>
    </location>
</feature>
<evidence type="ECO:0000313" key="3">
    <source>
        <dbReference type="EMBL" id="PJA46267.1"/>
    </source>
</evidence>
<dbReference type="CDD" id="cd22268">
    <property type="entry name" value="DPBB_RlpA-like"/>
    <property type="match status" value="1"/>
</dbReference>
<evidence type="ECO:0000256" key="1">
    <source>
        <dbReference type="SAM" id="SignalP"/>
    </source>
</evidence>
<comment type="caution">
    <text evidence="3">The sequence shown here is derived from an EMBL/GenBank/DDBJ whole genome shotgun (WGS) entry which is preliminary data.</text>
</comment>
<dbReference type="EMBL" id="PFWU01000005">
    <property type="protein sequence ID" value="PJA46267.1"/>
    <property type="molecule type" value="Genomic_DNA"/>
</dbReference>
<evidence type="ECO:0000313" key="4">
    <source>
        <dbReference type="Proteomes" id="UP000229385"/>
    </source>
</evidence>
<dbReference type="AlphaFoldDB" id="A0A2M7XEH4"/>
<organism evidence="3 4">
    <name type="scientific">Candidatus Uhrbacteria bacterium CG_4_9_14_3_um_filter_50_9</name>
    <dbReference type="NCBI Taxonomy" id="1975035"/>
    <lineage>
        <taxon>Bacteria</taxon>
        <taxon>Candidatus Uhriibacteriota</taxon>
    </lineage>
</organism>
<sequence>MTRYFLPLFFALFLMVMAPVQASELEVVQSTTFDAETIVKGYTLESHDGLMRLGIRPETLNVSTRVDLKTLDSTIMADTLSSFADQPDDDVTERVLLGDIYLFDILNKSSYDGSDFFFLEIKYPEEEQEDDRLHGRRKIFFYNAVSAEWEELPSTDSPENGSVRALIHLPYARLAIFEDQVPETGEASWYAYKECNCAASPDYPKGTYLLVTNADDSTKSVTVVVNDYGPDRSVHPDRIIDLDVVAFEQLAPLSLGLIDVTVQLLQ</sequence>
<gene>
    <name evidence="3" type="ORF">CO174_00460</name>
</gene>
<reference evidence="4" key="1">
    <citation type="submission" date="2017-09" db="EMBL/GenBank/DDBJ databases">
        <title>Depth-based differentiation of microbial function through sediment-hosted aquifers and enrichment of novel symbionts in the deep terrestrial subsurface.</title>
        <authorList>
            <person name="Probst A.J."/>
            <person name="Ladd B."/>
            <person name="Jarett J.K."/>
            <person name="Geller-Mcgrath D.E."/>
            <person name="Sieber C.M.K."/>
            <person name="Emerson J.B."/>
            <person name="Anantharaman K."/>
            <person name="Thomas B.C."/>
            <person name="Malmstrom R."/>
            <person name="Stieglmeier M."/>
            <person name="Klingl A."/>
            <person name="Woyke T."/>
            <person name="Ryan C.M."/>
            <person name="Banfield J.F."/>
        </authorList>
    </citation>
    <scope>NUCLEOTIDE SEQUENCE [LARGE SCALE GENOMIC DNA]</scope>
</reference>